<evidence type="ECO:0000313" key="6">
    <source>
        <dbReference type="EMBL" id="GGL79610.1"/>
    </source>
</evidence>
<feature type="region of interest" description="Disordered" evidence="1">
    <location>
        <begin position="874"/>
        <end position="903"/>
    </location>
</feature>
<feature type="domain" description="Bacterial Ig-like" evidence="5">
    <location>
        <begin position="612"/>
        <end position="689"/>
    </location>
</feature>
<feature type="transmembrane region" description="Helical" evidence="2">
    <location>
        <begin position="1004"/>
        <end position="1023"/>
    </location>
</feature>
<keyword evidence="2" id="KW-1133">Transmembrane helix</keyword>
<dbReference type="Pfam" id="PF17936">
    <property type="entry name" value="Big_6"/>
    <property type="match status" value="2"/>
</dbReference>
<reference evidence="6" key="2">
    <citation type="submission" date="2020-09" db="EMBL/GenBank/DDBJ databases">
        <authorList>
            <person name="Sun Q."/>
            <person name="Zhou Y."/>
        </authorList>
    </citation>
    <scope>NUCLEOTIDE SEQUENCE</scope>
    <source>
        <strain evidence="6">CGMCC 4.7306</strain>
    </source>
</reference>
<accession>A0A917SIG3</accession>
<feature type="region of interest" description="Disordered" evidence="1">
    <location>
        <begin position="477"/>
        <end position="496"/>
    </location>
</feature>
<dbReference type="InterPro" id="IPR013783">
    <property type="entry name" value="Ig-like_fold"/>
</dbReference>
<evidence type="ECO:0000313" key="7">
    <source>
        <dbReference type="Proteomes" id="UP000613840"/>
    </source>
</evidence>
<dbReference type="NCBIfam" id="NF033510">
    <property type="entry name" value="Ca_tandemer"/>
    <property type="match status" value="7"/>
</dbReference>
<feature type="region of interest" description="Disordered" evidence="1">
    <location>
        <begin position="605"/>
        <end position="624"/>
    </location>
</feature>
<feature type="region of interest" description="Disordered" evidence="1">
    <location>
        <begin position="511"/>
        <end position="540"/>
    </location>
</feature>
<keyword evidence="2" id="KW-0472">Membrane</keyword>
<keyword evidence="3" id="KW-0732">Signal</keyword>
<evidence type="ECO:0000259" key="4">
    <source>
        <dbReference type="Pfam" id="PF17936"/>
    </source>
</evidence>
<feature type="compositionally biased region" description="Low complexity" evidence="1">
    <location>
        <begin position="519"/>
        <end position="532"/>
    </location>
</feature>
<gene>
    <name evidence="6" type="ORF">GCM10011575_42410</name>
</gene>
<evidence type="ECO:0000256" key="1">
    <source>
        <dbReference type="SAM" id="MobiDB-lite"/>
    </source>
</evidence>
<dbReference type="InterPro" id="IPR041498">
    <property type="entry name" value="Big_6"/>
</dbReference>
<feature type="compositionally biased region" description="Low complexity" evidence="1">
    <location>
        <begin position="891"/>
        <end position="903"/>
    </location>
</feature>
<feature type="compositionally biased region" description="Low complexity" evidence="1">
    <location>
        <begin position="332"/>
        <end position="350"/>
    </location>
</feature>
<evidence type="ECO:0000259" key="5">
    <source>
        <dbReference type="Pfam" id="PF19077"/>
    </source>
</evidence>
<feature type="chain" id="PRO_5037137715" description="LPXTG-motif cell wall anchor domain-containing protein" evidence="3">
    <location>
        <begin position="25"/>
        <end position="1031"/>
    </location>
</feature>
<feature type="domain" description="Bacterial Ig" evidence="4">
    <location>
        <begin position="796"/>
        <end position="868"/>
    </location>
</feature>
<keyword evidence="7" id="KW-1185">Reference proteome</keyword>
<dbReference type="EMBL" id="BMMZ01000014">
    <property type="protein sequence ID" value="GGL79610.1"/>
    <property type="molecule type" value="Genomic_DNA"/>
</dbReference>
<feature type="signal peptide" evidence="3">
    <location>
        <begin position="1"/>
        <end position="24"/>
    </location>
</feature>
<feature type="domain" description="Bacterial Ig" evidence="4">
    <location>
        <begin position="890"/>
        <end position="949"/>
    </location>
</feature>
<evidence type="ECO:0000256" key="2">
    <source>
        <dbReference type="SAM" id="Phobius"/>
    </source>
</evidence>
<evidence type="ECO:0000256" key="3">
    <source>
        <dbReference type="SAM" id="SignalP"/>
    </source>
</evidence>
<feature type="compositionally biased region" description="Polar residues" evidence="1">
    <location>
        <begin position="426"/>
        <end position="436"/>
    </location>
</feature>
<dbReference type="AlphaFoldDB" id="A0A917SIG3"/>
<feature type="compositionally biased region" description="Low complexity" evidence="1">
    <location>
        <begin position="480"/>
        <end position="489"/>
    </location>
</feature>
<dbReference type="Pfam" id="PF19077">
    <property type="entry name" value="Big_13"/>
    <property type="match status" value="5"/>
</dbReference>
<feature type="domain" description="Bacterial Ig-like" evidence="5">
    <location>
        <begin position="334"/>
        <end position="401"/>
    </location>
</feature>
<dbReference type="GO" id="GO:0005975">
    <property type="term" value="P:carbohydrate metabolic process"/>
    <property type="evidence" value="ECO:0007669"/>
    <property type="project" value="UniProtKB-ARBA"/>
</dbReference>
<organism evidence="6 7">
    <name type="scientific">Microlunatus endophyticus</name>
    <dbReference type="NCBI Taxonomy" id="1716077"/>
    <lineage>
        <taxon>Bacteria</taxon>
        <taxon>Bacillati</taxon>
        <taxon>Actinomycetota</taxon>
        <taxon>Actinomycetes</taxon>
        <taxon>Propionibacteriales</taxon>
        <taxon>Propionibacteriaceae</taxon>
        <taxon>Microlunatus</taxon>
    </lineage>
</organism>
<dbReference type="Proteomes" id="UP000613840">
    <property type="component" value="Unassembled WGS sequence"/>
</dbReference>
<feature type="region of interest" description="Disordered" evidence="1">
    <location>
        <begin position="328"/>
        <end position="350"/>
    </location>
</feature>
<reference evidence="6" key="1">
    <citation type="journal article" date="2014" name="Int. J. Syst. Evol. Microbiol.">
        <title>Complete genome sequence of Corynebacterium casei LMG S-19264T (=DSM 44701T), isolated from a smear-ripened cheese.</title>
        <authorList>
            <consortium name="US DOE Joint Genome Institute (JGI-PGF)"/>
            <person name="Walter F."/>
            <person name="Albersmeier A."/>
            <person name="Kalinowski J."/>
            <person name="Ruckert C."/>
        </authorList>
    </citation>
    <scope>NUCLEOTIDE SEQUENCE</scope>
    <source>
        <strain evidence="6">CGMCC 4.7306</strain>
    </source>
</reference>
<sequence length="1031" mass="101817">MLTRLLAVVLAAGLVTVAASVAHAAPLPADYSASTSGDVVSVGLNAVGLDTLDAAVGHSATTVDSTGTPRSRAESANVAANAVGIGVGVETAAAESTNATPDDTYNQSLGQVDVPGVLDTGLVSGTGQTHWASDSACVPDGDPIAQSTTTLAGATLGLPGLQILDLGTVSTTGSTSLNDGSVVATSSGNLADSSLLNGLVGIHVVNQPEITAQSNGTTGTVTSNNYAVDVTVDNAPAVRLEAGGQIPITLNIAGVATTDLTLTVGNLNDASAGATGEGNMSFITITGTIDLLGANAVTVDLGLLPLTAAATAPTGGVECDSLAAPVISRPADGSTTGDTTPTIGGTGTPGATVTVTEAGTTIGTADVDNDGTWSLVPDTALDLGSHTIVATQANGQATSPASDPDSFQIIDTTAPNPPVITDPADGSSTNDTTPPISGTAEPGSTVAVSVDGNQIGTTRADGDGNWTLVPLTPLAPGGHTATATATDAAGNSSDPSDPVDFTIDTTAPAAPVITQPADGSTTTDNTPTITGTGEPGATATVSVDGDQIGTATVNGDGDWMLNTPDPLADGDHTVSATQTDPAGNTSDADSVDFTVDATTQTPVIARPADGSSTRDTTPTISGTAEPGATVVVTDQDGTRLGTATTNSNGTWTFTSIALTPGGYTITAIATDPSGNRSGRSHPDRFTIDTTAPAPPVISDPADGTTITDNTPTIGGTGEPGATVTVTVDGDQIGTTIVNTNRRWTIGVTQPLGDGDHIVTATQTDPAGNTSDPSDPVDFTTDATPPAAPTIVTPADGAAITDTTPTITGTGEPGATVSVRIDGHRIGTARVRSDGSWTRPVDQPLDPGRHTITAVQTDPAGNTSDPTQSQFTEIDAAGLTPPVITDPGNGNTIGDTTPTISGTGTPGSTIAIFDGDNQIGTATVGADGTWTLTANTLDCGTHTIYAVQTQLQTTNTAVTLDTLIISSDPSNPITFTITCTTNNTGTGTGTGTNGEGLAETGTPTGLAPLAATGLLALLAGLALIRRRKHPTR</sequence>
<dbReference type="Gene3D" id="2.60.40.10">
    <property type="entry name" value="Immunoglobulins"/>
    <property type="match status" value="7"/>
</dbReference>
<feature type="compositionally biased region" description="Polar residues" evidence="1">
    <location>
        <begin position="610"/>
        <end position="622"/>
    </location>
</feature>
<comment type="caution">
    <text evidence="6">The sequence shown here is derived from an EMBL/GenBank/DDBJ whole genome shotgun (WGS) entry which is preliminary data.</text>
</comment>
<dbReference type="InterPro" id="IPR044016">
    <property type="entry name" value="Big_13"/>
</dbReference>
<feature type="domain" description="Bacterial Ig-like" evidence="5">
    <location>
        <begin position="520"/>
        <end position="596"/>
    </location>
</feature>
<dbReference type="SUPFAM" id="SSF49478">
    <property type="entry name" value="Cna protein B-type domain"/>
    <property type="match status" value="1"/>
</dbReference>
<feature type="domain" description="Bacterial Ig-like" evidence="5">
    <location>
        <begin position="428"/>
        <end position="505"/>
    </location>
</feature>
<name>A0A917SIG3_9ACTN</name>
<protein>
    <recommendedName>
        <fullName evidence="8">LPXTG-motif cell wall anchor domain-containing protein</fullName>
    </recommendedName>
</protein>
<keyword evidence="2" id="KW-0812">Transmembrane</keyword>
<feature type="region of interest" description="Disordered" evidence="1">
    <location>
        <begin position="394"/>
        <end position="446"/>
    </location>
</feature>
<evidence type="ECO:0008006" key="8">
    <source>
        <dbReference type="Google" id="ProtNLM"/>
    </source>
</evidence>
<proteinExistence type="predicted"/>
<feature type="domain" description="Bacterial Ig-like" evidence="5">
    <location>
        <begin position="705"/>
        <end position="781"/>
    </location>
</feature>
<dbReference type="RefSeq" id="WP_188897589.1">
    <property type="nucleotide sequence ID" value="NZ_BMMZ01000014.1"/>
</dbReference>